<evidence type="ECO:0000256" key="4">
    <source>
        <dbReference type="ARBA" id="ARBA00022643"/>
    </source>
</evidence>
<dbReference type="RefSeq" id="WP_344390429.1">
    <property type="nucleotide sequence ID" value="NZ_BAAAQG010000003.1"/>
</dbReference>
<evidence type="ECO:0000256" key="1">
    <source>
        <dbReference type="ARBA" id="ARBA00001917"/>
    </source>
</evidence>
<dbReference type="SUPFAM" id="SSF50475">
    <property type="entry name" value="FMN-binding split barrel"/>
    <property type="match status" value="1"/>
</dbReference>
<dbReference type="InterPro" id="IPR011576">
    <property type="entry name" value="Pyridox_Oxase_N"/>
</dbReference>
<sequence>MTAAELPGAWAGEAATAGVTVPEPGDDPLAAMVAWLAVDPHDPPLGVLATVDPDGTPRCRHLLISGATPEGPTFHTDSRSQKVADLAANPRATLVVLSADRTRQLTMTGPAAPTDREEQLLTYRDRTPYLKLLAWTNSPATAALPPAGRREVWAETVSRHGPTPQDPPDTWTGYRLRPEAVTFWRGEPDAPSHRRRFHLRPGGWLAEDLPG</sequence>
<evidence type="ECO:0000313" key="9">
    <source>
        <dbReference type="Proteomes" id="UP001500383"/>
    </source>
</evidence>
<keyword evidence="5" id="KW-0560">Oxidoreductase</keyword>
<evidence type="ECO:0000259" key="7">
    <source>
        <dbReference type="Pfam" id="PF10590"/>
    </source>
</evidence>
<feature type="domain" description="Pyridoxamine 5'-phosphate oxidase N-terminal" evidence="6">
    <location>
        <begin position="42"/>
        <end position="147"/>
    </location>
</feature>
<name>A0ABN2I6X8_9ACTN</name>
<proteinExistence type="inferred from homology"/>
<evidence type="ECO:0000256" key="5">
    <source>
        <dbReference type="ARBA" id="ARBA00023002"/>
    </source>
</evidence>
<dbReference type="PANTHER" id="PTHR10851">
    <property type="entry name" value="PYRIDOXINE-5-PHOSPHATE OXIDASE"/>
    <property type="match status" value="1"/>
</dbReference>
<dbReference type="Pfam" id="PF01243">
    <property type="entry name" value="PNPOx_N"/>
    <property type="match status" value="1"/>
</dbReference>
<evidence type="ECO:0000256" key="3">
    <source>
        <dbReference type="ARBA" id="ARBA00022630"/>
    </source>
</evidence>
<organism evidence="8 9">
    <name type="scientific">Dietzia cercidiphylli</name>
    <dbReference type="NCBI Taxonomy" id="498199"/>
    <lineage>
        <taxon>Bacteria</taxon>
        <taxon>Bacillati</taxon>
        <taxon>Actinomycetota</taxon>
        <taxon>Actinomycetes</taxon>
        <taxon>Mycobacteriales</taxon>
        <taxon>Dietziaceae</taxon>
        <taxon>Dietzia</taxon>
    </lineage>
</organism>
<gene>
    <name evidence="8" type="primary">pdxH_1</name>
    <name evidence="8" type="ORF">GCM10009831_05060</name>
</gene>
<dbReference type="EMBL" id="BAAAQG010000003">
    <property type="protein sequence ID" value="GAA1699705.1"/>
    <property type="molecule type" value="Genomic_DNA"/>
</dbReference>
<keyword evidence="4" id="KW-0288">FMN</keyword>
<dbReference type="Pfam" id="PF10590">
    <property type="entry name" value="PNP_phzG_C"/>
    <property type="match status" value="1"/>
</dbReference>
<evidence type="ECO:0000256" key="2">
    <source>
        <dbReference type="ARBA" id="ARBA00007301"/>
    </source>
</evidence>
<evidence type="ECO:0000313" key="8">
    <source>
        <dbReference type="EMBL" id="GAA1699705.1"/>
    </source>
</evidence>
<protein>
    <submittedName>
        <fullName evidence="8">Pyridoxamine 5'-phosphate oxidase</fullName>
    </submittedName>
</protein>
<dbReference type="Proteomes" id="UP001500383">
    <property type="component" value="Unassembled WGS sequence"/>
</dbReference>
<dbReference type="InterPro" id="IPR019576">
    <property type="entry name" value="Pyridoxamine_oxidase_dimer_C"/>
</dbReference>
<reference evidence="8 9" key="1">
    <citation type="journal article" date="2019" name="Int. J. Syst. Evol. Microbiol.">
        <title>The Global Catalogue of Microorganisms (GCM) 10K type strain sequencing project: providing services to taxonomists for standard genome sequencing and annotation.</title>
        <authorList>
            <consortium name="The Broad Institute Genomics Platform"/>
            <consortium name="The Broad Institute Genome Sequencing Center for Infectious Disease"/>
            <person name="Wu L."/>
            <person name="Ma J."/>
        </authorList>
    </citation>
    <scope>NUCLEOTIDE SEQUENCE [LARGE SCALE GENOMIC DNA]</scope>
    <source>
        <strain evidence="8 9">JCM 16002</strain>
    </source>
</reference>
<comment type="cofactor">
    <cofactor evidence="1">
        <name>FMN</name>
        <dbReference type="ChEBI" id="CHEBI:58210"/>
    </cofactor>
</comment>
<keyword evidence="3" id="KW-0285">Flavoprotein</keyword>
<comment type="similarity">
    <text evidence="2">Belongs to the pyridoxamine 5'-phosphate oxidase family.</text>
</comment>
<comment type="caution">
    <text evidence="8">The sequence shown here is derived from an EMBL/GenBank/DDBJ whole genome shotgun (WGS) entry which is preliminary data.</text>
</comment>
<dbReference type="InterPro" id="IPR000659">
    <property type="entry name" value="Pyridox_Oxase"/>
</dbReference>
<evidence type="ECO:0000259" key="6">
    <source>
        <dbReference type="Pfam" id="PF01243"/>
    </source>
</evidence>
<feature type="domain" description="Pyridoxine 5'-phosphate oxidase dimerisation C-terminal" evidence="7">
    <location>
        <begin position="171"/>
        <end position="207"/>
    </location>
</feature>
<dbReference type="InterPro" id="IPR012349">
    <property type="entry name" value="Split_barrel_FMN-bd"/>
</dbReference>
<dbReference type="PANTHER" id="PTHR10851:SF0">
    <property type="entry name" value="PYRIDOXINE-5'-PHOSPHATE OXIDASE"/>
    <property type="match status" value="1"/>
</dbReference>
<accession>A0ABN2I6X8</accession>
<keyword evidence="9" id="KW-1185">Reference proteome</keyword>
<dbReference type="Gene3D" id="2.30.110.10">
    <property type="entry name" value="Electron Transport, Fmn-binding Protein, Chain A"/>
    <property type="match status" value="1"/>
</dbReference>